<feature type="transmembrane region" description="Helical" evidence="2">
    <location>
        <begin position="151"/>
        <end position="170"/>
    </location>
</feature>
<proteinExistence type="predicted"/>
<dbReference type="EMBL" id="UFVR01000004">
    <property type="protein sequence ID" value="SUX48105.1"/>
    <property type="molecule type" value="Genomic_DNA"/>
</dbReference>
<sequence length="171" mass="20711">MKIVIKSFLTLVSTTKYEKNIELYESFFQERKDYYLEKLKLLENNKKFTFNYGTLIFGIFWFFYRKMYIELFIIYSFVVLETLFERHFLSEMIGYDNTTIFNIAFSVLFLLFIGFTGNYLYLKKAKRTIEKAEKKYPDLETQKEYVTKKGGTTFIFIWILLILVILYAILK</sequence>
<keyword evidence="2" id="KW-0472">Membrane</keyword>
<feature type="transmembrane region" description="Helical" evidence="2">
    <location>
        <begin position="48"/>
        <end position="64"/>
    </location>
</feature>
<feature type="transmembrane region" description="Helical" evidence="2">
    <location>
        <begin position="100"/>
        <end position="122"/>
    </location>
</feature>
<protein>
    <submittedName>
        <fullName evidence="3">Protein of uncharacterized function (DUF2628)</fullName>
    </submittedName>
</protein>
<dbReference type="AlphaFoldDB" id="A0A381FNJ1"/>
<evidence type="ECO:0000313" key="4">
    <source>
        <dbReference type="Proteomes" id="UP000254282"/>
    </source>
</evidence>
<gene>
    <name evidence="3" type="ORF">NCTC13532_03708</name>
</gene>
<evidence type="ECO:0000256" key="1">
    <source>
        <dbReference type="SAM" id="Coils"/>
    </source>
</evidence>
<organism evidence="3 4">
    <name type="scientific">Chryseobacterium indoltheticum</name>
    <dbReference type="NCBI Taxonomy" id="254"/>
    <lineage>
        <taxon>Bacteria</taxon>
        <taxon>Pseudomonadati</taxon>
        <taxon>Bacteroidota</taxon>
        <taxon>Flavobacteriia</taxon>
        <taxon>Flavobacteriales</taxon>
        <taxon>Weeksellaceae</taxon>
        <taxon>Chryseobacterium group</taxon>
        <taxon>Chryseobacterium</taxon>
    </lineage>
</organism>
<evidence type="ECO:0000256" key="2">
    <source>
        <dbReference type="SAM" id="Phobius"/>
    </source>
</evidence>
<dbReference type="Proteomes" id="UP000254282">
    <property type="component" value="Unassembled WGS sequence"/>
</dbReference>
<accession>A0A381FNJ1</accession>
<keyword evidence="2" id="KW-1133">Transmembrane helix</keyword>
<feature type="coiled-coil region" evidence="1">
    <location>
        <begin position="122"/>
        <end position="149"/>
    </location>
</feature>
<name>A0A381FNJ1_9FLAO</name>
<keyword evidence="2" id="KW-0812">Transmembrane</keyword>
<dbReference type="RefSeq" id="WP_115621314.1">
    <property type="nucleotide sequence ID" value="NZ_UFVR01000004.1"/>
</dbReference>
<dbReference type="Pfam" id="PF10947">
    <property type="entry name" value="DUF2628"/>
    <property type="match status" value="1"/>
</dbReference>
<keyword evidence="1" id="KW-0175">Coiled coil</keyword>
<dbReference type="InterPro" id="IPR024399">
    <property type="entry name" value="DUF2628"/>
</dbReference>
<reference evidence="3 4" key="1">
    <citation type="submission" date="2018-06" db="EMBL/GenBank/DDBJ databases">
        <authorList>
            <consortium name="Pathogen Informatics"/>
            <person name="Doyle S."/>
        </authorList>
    </citation>
    <scope>NUCLEOTIDE SEQUENCE [LARGE SCALE GENOMIC DNA]</scope>
    <source>
        <strain evidence="3 4">NCTC13532</strain>
    </source>
</reference>
<evidence type="ECO:0000313" key="3">
    <source>
        <dbReference type="EMBL" id="SUX48105.1"/>
    </source>
</evidence>